<dbReference type="NCBIfam" id="NF037959">
    <property type="entry name" value="MFS_SpdSyn"/>
    <property type="match status" value="1"/>
</dbReference>
<gene>
    <name evidence="3" type="ORF">Airi01_030950</name>
</gene>
<feature type="transmembrane region" description="Helical" evidence="2">
    <location>
        <begin position="131"/>
        <end position="152"/>
    </location>
</feature>
<dbReference type="Proteomes" id="UP001165135">
    <property type="component" value="Unassembled WGS sequence"/>
</dbReference>
<dbReference type="CDD" id="cd02440">
    <property type="entry name" value="AdoMet_MTases"/>
    <property type="match status" value="1"/>
</dbReference>
<feature type="transmembrane region" description="Helical" evidence="2">
    <location>
        <begin position="164"/>
        <end position="183"/>
    </location>
</feature>
<keyword evidence="2" id="KW-0812">Transmembrane</keyword>
<feature type="transmembrane region" description="Helical" evidence="2">
    <location>
        <begin position="386"/>
        <end position="407"/>
    </location>
</feature>
<organism evidence="3 4">
    <name type="scientific">Actinoallomurus iriomotensis</name>
    <dbReference type="NCBI Taxonomy" id="478107"/>
    <lineage>
        <taxon>Bacteria</taxon>
        <taxon>Bacillati</taxon>
        <taxon>Actinomycetota</taxon>
        <taxon>Actinomycetes</taxon>
        <taxon>Streptosporangiales</taxon>
        <taxon>Thermomonosporaceae</taxon>
        <taxon>Actinoallomurus</taxon>
    </lineage>
</organism>
<reference evidence="3" key="1">
    <citation type="submission" date="2023-03" db="EMBL/GenBank/DDBJ databases">
        <title>Actinoallomurus iriomotensis NBRC 103681.</title>
        <authorList>
            <person name="Ichikawa N."/>
            <person name="Sato H."/>
            <person name="Tonouchi N."/>
        </authorList>
    </citation>
    <scope>NUCLEOTIDE SEQUENCE</scope>
    <source>
        <strain evidence="3">NBRC 103681</strain>
    </source>
</reference>
<keyword evidence="2" id="KW-0472">Membrane</keyword>
<keyword evidence="1" id="KW-0620">Polyamine biosynthesis</keyword>
<evidence type="ECO:0000313" key="3">
    <source>
        <dbReference type="EMBL" id="GLY74828.1"/>
    </source>
</evidence>
<evidence type="ECO:0008006" key="5">
    <source>
        <dbReference type="Google" id="ProtNLM"/>
    </source>
</evidence>
<feature type="transmembrane region" description="Helical" evidence="2">
    <location>
        <begin position="60"/>
        <end position="77"/>
    </location>
</feature>
<dbReference type="SUPFAM" id="SSF53335">
    <property type="entry name" value="S-adenosyl-L-methionine-dependent methyltransferases"/>
    <property type="match status" value="1"/>
</dbReference>
<dbReference type="GO" id="GO:0006596">
    <property type="term" value="P:polyamine biosynthetic process"/>
    <property type="evidence" value="ECO:0007669"/>
    <property type="project" value="UniProtKB-KW"/>
</dbReference>
<dbReference type="PANTHER" id="PTHR43317:SF1">
    <property type="entry name" value="THERMOSPERMINE SYNTHASE ACAULIS5"/>
    <property type="match status" value="1"/>
</dbReference>
<dbReference type="InterPro" id="IPR036259">
    <property type="entry name" value="MFS_trans_sf"/>
</dbReference>
<feature type="transmembrane region" description="Helical" evidence="2">
    <location>
        <begin position="328"/>
        <end position="351"/>
    </location>
</feature>
<name>A0A9W6VK45_9ACTN</name>
<dbReference type="PANTHER" id="PTHR43317">
    <property type="entry name" value="THERMOSPERMINE SYNTHASE ACAULIS5"/>
    <property type="match status" value="1"/>
</dbReference>
<feature type="transmembrane region" description="Helical" evidence="2">
    <location>
        <begin position="294"/>
        <end position="316"/>
    </location>
</feature>
<accession>A0A9W6VK45</accession>
<dbReference type="InterPro" id="IPR029063">
    <property type="entry name" value="SAM-dependent_MTases_sf"/>
</dbReference>
<feature type="transmembrane region" description="Helical" evidence="2">
    <location>
        <begin position="243"/>
        <end position="261"/>
    </location>
</feature>
<dbReference type="EMBL" id="BSTJ01000003">
    <property type="protein sequence ID" value="GLY74828.1"/>
    <property type="molecule type" value="Genomic_DNA"/>
</dbReference>
<feature type="transmembrane region" description="Helical" evidence="2">
    <location>
        <begin position="268"/>
        <end position="288"/>
    </location>
</feature>
<feature type="transmembrane region" description="Helical" evidence="2">
    <location>
        <begin position="435"/>
        <end position="452"/>
    </location>
</feature>
<sequence length="713" mass="77555">MAASLLFTVEPMVAKMLLPIYGGSPMVWNTSMLFFQVALLLGYTYAHLSQRLLGARWQPLVHIPLVVVPLLVLPMSLPGWAVSGGSAPVALWLLLVLTAVVGAPFAVLSTIGPLIQRWYSWAGLPRSKDPYFLYAASNVGSMLALLAYPFLIEPAADLEAQARWWALGYRVFVVLVVACVLIIRFRSSRTPAEASAEEETATEEAAERITWRRRLRWLGLAFIPSSLMLGATTHISTDIAPVPLMWVVPLALYLATFIIAFGSKKHRWLGHTVTIAALSAAVIPWTLFIIGPDFIGILLALTLVLVAGLACHGLLAKDRPDPRRLTEFFLIISLGGAFGGAFNTLVAPVVFNWTAEFPLVVTSLAVLPILLRRMDATTRWNLPGAAVSVKAFVVAAPLVLLAGTIVLRLGASSFLPAVLVIGVPWCVLAIRRPRMMAIGVALSTALLLWYRMPTDSIRMRTFFGNYHVYMDGSGRRMFGHGSTVHGFQFTGGPLRTTPVAYFGRSGPFGDLFTAYGERSSRVAIVGLGTGVMAAYGHQGQTMDFYEIDPVVLRIASNWFSYLTDSKADVNAIVGDGRLELEKVPDGSYGMIVLDAFTSDSVPPHLLTYEALQLYTRKLAPGGVLAFNVTNRSLDLAPMLAATARAAGLASMTGNGAEDPQKIYYHSRWVAIARKDADLRPLRAKSWRWHTPPAGGPVWTDAHSSLFGVLNVGR</sequence>
<keyword evidence="2" id="KW-1133">Transmembrane helix</keyword>
<comment type="caution">
    <text evidence="3">The sequence shown here is derived from an EMBL/GenBank/DDBJ whole genome shotgun (WGS) entry which is preliminary data.</text>
</comment>
<dbReference type="Gene3D" id="3.40.50.150">
    <property type="entry name" value="Vaccinia Virus protein VP39"/>
    <property type="match status" value="1"/>
</dbReference>
<evidence type="ECO:0000313" key="4">
    <source>
        <dbReference type="Proteomes" id="UP001165135"/>
    </source>
</evidence>
<dbReference type="AlphaFoldDB" id="A0A9W6VK45"/>
<dbReference type="SUPFAM" id="SSF103473">
    <property type="entry name" value="MFS general substrate transporter"/>
    <property type="match status" value="1"/>
</dbReference>
<protein>
    <recommendedName>
        <fullName evidence="5">Spermidine synthase</fullName>
    </recommendedName>
</protein>
<evidence type="ECO:0000256" key="2">
    <source>
        <dbReference type="SAM" id="Phobius"/>
    </source>
</evidence>
<feature type="transmembrane region" description="Helical" evidence="2">
    <location>
        <begin position="26"/>
        <end position="48"/>
    </location>
</feature>
<feature type="transmembrane region" description="Helical" evidence="2">
    <location>
        <begin position="217"/>
        <end position="237"/>
    </location>
</feature>
<proteinExistence type="predicted"/>
<feature type="transmembrane region" description="Helical" evidence="2">
    <location>
        <begin position="357"/>
        <end position="374"/>
    </location>
</feature>
<feature type="transmembrane region" description="Helical" evidence="2">
    <location>
        <begin position="413"/>
        <end position="430"/>
    </location>
</feature>
<evidence type="ECO:0000256" key="1">
    <source>
        <dbReference type="ARBA" id="ARBA00023115"/>
    </source>
</evidence>
<feature type="transmembrane region" description="Helical" evidence="2">
    <location>
        <begin position="89"/>
        <end position="111"/>
    </location>
</feature>